<keyword evidence="3" id="KW-1185">Reference proteome</keyword>
<organism evidence="2 3">
    <name type="scientific">Dipteronia sinensis</name>
    <dbReference type="NCBI Taxonomy" id="43782"/>
    <lineage>
        <taxon>Eukaryota</taxon>
        <taxon>Viridiplantae</taxon>
        <taxon>Streptophyta</taxon>
        <taxon>Embryophyta</taxon>
        <taxon>Tracheophyta</taxon>
        <taxon>Spermatophyta</taxon>
        <taxon>Magnoliopsida</taxon>
        <taxon>eudicotyledons</taxon>
        <taxon>Gunneridae</taxon>
        <taxon>Pentapetalae</taxon>
        <taxon>rosids</taxon>
        <taxon>malvids</taxon>
        <taxon>Sapindales</taxon>
        <taxon>Sapindaceae</taxon>
        <taxon>Hippocastanoideae</taxon>
        <taxon>Acereae</taxon>
        <taxon>Dipteronia</taxon>
    </lineage>
</organism>
<protein>
    <submittedName>
        <fullName evidence="2">Uncharacterized protein</fullName>
    </submittedName>
</protein>
<evidence type="ECO:0000313" key="3">
    <source>
        <dbReference type="Proteomes" id="UP001281410"/>
    </source>
</evidence>
<name>A0AAE0B9X0_9ROSI</name>
<comment type="caution">
    <text evidence="2">The sequence shown here is derived from an EMBL/GenBank/DDBJ whole genome shotgun (WGS) entry which is preliminary data.</text>
</comment>
<dbReference type="AlphaFoldDB" id="A0AAE0B9X0"/>
<accession>A0AAE0B9X0</accession>
<evidence type="ECO:0000313" key="2">
    <source>
        <dbReference type="EMBL" id="KAK3232079.1"/>
    </source>
</evidence>
<reference evidence="2" key="1">
    <citation type="journal article" date="2023" name="Plant J.">
        <title>Genome sequences and population genomics provide insights into the demographic history, inbreeding, and mutation load of two 'living fossil' tree species of Dipteronia.</title>
        <authorList>
            <person name="Feng Y."/>
            <person name="Comes H.P."/>
            <person name="Chen J."/>
            <person name="Zhu S."/>
            <person name="Lu R."/>
            <person name="Zhang X."/>
            <person name="Li P."/>
            <person name="Qiu J."/>
            <person name="Olsen K.M."/>
            <person name="Qiu Y."/>
        </authorList>
    </citation>
    <scope>NUCLEOTIDE SEQUENCE</scope>
    <source>
        <strain evidence="2">NBL</strain>
    </source>
</reference>
<proteinExistence type="predicted"/>
<dbReference type="EMBL" id="JANJYJ010000001">
    <property type="protein sequence ID" value="KAK3232079.1"/>
    <property type="molecule type" value="Genomic_DNA"/>
</dbReference>
<feature type="region of interest" description="Disordered" evidence="1">
    <location>
        <begin position="1"/>
        <end position="26"/>
    </location>
</feature>
<sequence>MVGQTQIMSAGTAPRPPQSMPAGPNALSPNISNDWFSGRAGGAPTGVRAVSPLTPSTAFRPQTPVSLPFQPTTNDSKALVVSGIEFASDTAFGGVVFFCTLNYSKKRAFCFNLFSYQFTCFASQCSSFQHWPTSNQIQLT</sequence>
<dbReference type="Proteomes" id="UP001281410">
    <property type="component" value="Unassembled WGS sequence"/>
</dbReference>
<gene>
    <name evidence="2" type="ORF">Dsin_003960</name>
</gene>
<evidence type="ECO:0000256" key="1">
    <source>
        <dbReference type="SAM" id="MobiDB-lite"/>
    </source>
</evidence>